<gene>
    <name evidence="3" type="ORF">LRP29_00435</name>
</gene>
<organism evidence="3 4">
    <name type="scientific">Mesorhizobium ciceri</name>
    <dbReference type="NCBI Taxonomy" id="39645"/>
    <lineage>
        <taxon>Bacteria</taxon>
        <taxon>Pseudomonadati</taxon>
        <taxon>Pseudomonadota</taxon>
        <taxon>Alphaproteobacteria</taxon>
        <taxon>Hyphomicrobiales</taxon>
        <taxon>Phyllobacteriaceae</taxon>
        <taxon>Mesorhizobium</taxon>
    </lineage>
</organism>
<dbReference type="Gene3D" id="1.10.238.10">
    <property type="entry name" value="EF-hand"/>
    <property type="match status" value="1"/>
</dbReference>
<dbReference type="Pfam" id="PF13202">
    <property type="entry name" value="EF-hand_5"/>
    <property type="match status" value="3"/>
</dbReference>
<dbReference type="InterPro" id="IPR018247">
    <property type="entry name" value="EF_Hand_1_Ca_BS"/>
</dbReference>
<dbReference type="InterPro" id="IPR002048">
    <property type="entry name" value="EF_hand_dom"/>
</dbReference>
<feature type="domain" description="EF-hand" evidence="2">
    <location>
        <begin position="102"/>
        <end position="137"/>
    </location>
</feature>
<evidence type="ECO:0000313" key="4">
    <source>
        <dbReference type="Proteomes" id="UP001060070"/>
    </source>
</evidence>
<evidence type="ECO:0000256" key="1">
    <source>
        <dbReference type="SAM" id="SignalP"/>
    </source>
</evidence>
<proteinExistence type="predicted"/>
<evidence type="ECO:0000313" key="3">
    <source>
        <dbReference type="EMBL" id="UTU51959.1"/>
    </source>
</evidence>
<dbReference type="SMART" id="SM00054">
    <property type="entry name" value="EFh"/>
    <property type="match status" value="2"/>
</dbReference>
<reference evidence="3 4" key="1">
    <citation type="journal article" date="2022" name="Microbiol. Resour. Announc.">
        <title>Complete Genome Sequence of Mesorhizobium ciceri Strain R30, a Rhizobium Used as a Commercial Inoculant for Chickpea in Argentina.</title>
        <authorList>
            <person name="Foresto E."/>
            <person name="Revale S."/>
            <person name="Primo E."/>
            <person name="Nievas F."/>
            <person name="Carezzano E."/>
            <person name="Puente M."/>
            <person name="Alzari P."/>
            <person name="Mart M."/>
            <person name="Ben-Assaya M."/>
            <person name="Mornico D."/>
            <person name="Santoro M."/>
            <person name="Mart F."/>
            <person name="Giordano W."/>
            <person name="Bogino P."/>
        </authorList>
    </citation>
    <scope>NUCLEOTIDE SEQUENCE [LARGE SCALE GENOMIC DNA]</scope>
    <source>
        <strain evidence="3 4">R30</strain>
    </source>
</reference>
<dbReference type="PROSITE" id="PS00018">
    <property type="entry name" value="EF_HAND_1"/>
    <property type="match status" value="1"/>
</dbReference>
<sequence>MKRDDGTSRLRRAKLETHNMISRSILVVALSLQTVAALAQATTPPAPQTAAPLAAPGASGSRSDITLAKFQKRREKAIMAADTDGDGKISLLEWEAFQAKRNVKGDAARSFARIDSNHDGFIDRAELDAFFAKRFARLDKNADGILTADELPGHKTAPKQEQ</sequence>
<name>A0AB38TBB7_9HYPH</name>
<feature type="signal peptide" evidence="1">
    <location>
        <begin position="1"/>
        <end position="39"/>
    </location>
</feature>
<dbReference type="InterPro" id="IPR011992">
    <property type="entry name" value="EF-hand-dom_pair"/>
</dbReference>
<dbReference type="AlphaFoldDB" id="A0AB38TBB7"/>
<evidence type="ECO:0000259" key="2">
    <source>
        <dbReference type="PROSITE" id="PS50222"/>
    </source>
</evidence>
<dbReference type="GO" id="GO:0005509">
    <property type="term" value="F:calcium ion binding"/>
    <property type="evidence" value="ECO:0007669"/>
    <property type="project" value="InterPro"/>
</dbReference>
<keyword evidence="1" id="KW-0732">Signal</keyword>
<keyword evidence="4" id="KW-1185">Reference proteome</keyword>
<feature type="chain" id="PRO_5044322369" evidence="1">
    <location>
        <begin position="40"/>
        <end position="162"/>
    </location>
</feature>
<dbReference type="Proteomes" id="UP001060070">
    <property type="component" value="Chromosome"/>
</dbReference>
<accession>A0AB38TBB7</accession>
<dbReference type="PROSITE" id="PS50222">
    <property type="entry name" value="EF_HAND_2"/>
    <property type="match status" value="1"/>
</dbReference>
<protein>
    <submittedName>
        <fullName evidence="3">Acid-shock protein</fullName>
    </submittedName>
</protein>
<dbReference type="EMBL" id="CP088147">
    <property type="protein sequence ID" value="UTU51959.1"/>
    <property type="molecule type" value="Genomic_DNA"/>
</dbReference>
<dbReference type="SUPFAM" id="SSF47473">
    <property type="entry name" value="EF-hand"/>
    <property type="match status" value="1"/>
</dbReference>
<dbReference type="RefSeq" id="WP_245265332.1">
    <property type="nucleotide sequence ID" value="NZ_CP088147.1"/>
</dbReference>